<name>A0A6C0HZL2_9ZZZZ</name>
<feature type="transmembrane region" description="Helical" evidence="1">
    <location>
        <begin position="47"/>
        <end position="69"/>
    </location>
</feature>
<evidence type="ECO:0000256" key="1">
    <source>
        <dbReference type="SAM" id="Phobius"/>
    </source>
</evidence>
<keyword evidence="1" id="KW-0812">Transmembrane</keyword>
<dbReference type="EMBL" id="MN740043">
    <property type="protein sequence ID" value="QHT85586.1"/>
    <property type="molecule type" value="Genomic_DNA"/>
</dbReference>
<feature type="transmembrane region" description="Helical" evidence="1">
    <location>
        <begin position="177"/>
        <end position="197"/>
    </location>
</feature>
<sequence length="227" mass="25456">MSGAPMQSVYCVPIDETGDEVKDDPVVQLPLDNVFTEQQSTNTLLRMLLNFAGVSVLIIATMFGTPFIYKIFISNIIKNSGDNNGKPDRLSSSDLLASILIITTSLLMLTGFSSTFDEELVGMSGIFFIIMFFIAFARIQFEKTKSPRIFYSEYLGLDNIDKWGEGGLKIEYITNNFMYIGLGVLFAVGVGIFYPFYLNKNPNPGLLFFCVWIIPYLNSFLKSNIDK</sequence>
<keyword evidence="1" id="KW-0472">Membrane</keyword>
<feature type="transmembrane region" description="Helical" evidence="1">
    <location>
        <begin position="120"/>
        <end position="139"/>
    </location>
</feature>
<accession>A0A6C0HZL2</accession>
<organism evidence="2">
    <name type="scientific">viral metagenome</name>
    <dbReference type="NCBI Taxonomy" id="1070528"/>
    <lineage>
        <taxon>unclassified sequences</taxon>
        <taxon>metagenomes</taxon>
        <taxon>organismal metagenomes</taxon>
    </lineage>
</organism>
<evidence type="ECO:0000313" key="2">
    <source>
        <dbReference type="EMBL" id="QHT85586.1"/>
    </source>
</evidence>
<feature type="transmembrane region" description="Helical" evidence="1">
    <location>
        <begin position="95"/>
        <end position="114"/>
    </location>
</feature>
<proteinExistence type="predicted"/>
<protein>
    <submittedName>
        <fullName evidence="2">Uncharacterized protein</fullName>
    </submittedName>
</protein>
<dbReference type="AlphaFoldDB" id="A0A6C0HZL2"/>
<keyword evidence="1" id="KW-1133">Transmembrane helix</keyword>
<reference evidence="2" key="1">
    <citation type="journal article" date="2020" name="Nature">
        <title>Giant virus diversity and host interactions through global metagenomics.</title>
        <authorList>
            <person name="Schulz F."/>
            <person name="Roux S."/>
            <person name="Paez-Espino D."/>
            <person name="Jungbluth S."/>
            <person name="Walsh D.A."/>
            <person name="Denef V.J."/>
            <person name="McMahon K.D."/>
            <person name="Konstantinidis K.T."/>
            <person name="Eloe-Fadrosh E.A."/>
            <person name="Kyrpides N.C."/>
            <person name="Woyke T."/>
        </authorList>
    </citation>
    <scope>NUCLEOTIDE SEQUENCE</scope>
    <source>
        <strain evidence="2">GVMAG-M-3300023184-182</strain>
    </source>
</reference>
<feature type="transmembrane region" description="Helical" evidence="1">
    <location>
        <begin position="203"/>
        <end position="221"/>
    </location>
</feature>